<dbReference type="InterPro" id="IPR036291">
    <property type="entry name" value="NAD(P)-bd_dom_sf"/>
</dbReference>
<keyword evidence="3" id="KW-0732">Signal</keyword>
<comment type="similarity">
    <text evidence="1">Belongs to the short-chain dehydrogenases/reductases (SDR) family.</text>
</comment>
<dbReference type="Proteomes" id="UP000054498">
    <property type="component" value="Unassembled WGS sequence"/>
</dbReference>
<evidence type="ECO:0000256" key="1">
    <source>
        <dbReference type="ARBA" id="ARBA00006484"/>
    </source>
</evidence>
<dbReference type="PANTHER" id="PTHR24321:SF11">
    <property type="entry name" value="BLR0893 PROTEIN"/>
    <property type="match status" value="1"/>
</dbReference>
<dbReference type="InterPro" id="IPR002347">
    <property type="entry name" value="SDR_fam"/>
</dbReference>
<dbReference type="InterPro" id="IPR020904">
    <property type="entry name" value="Sc_DH/Rdtase_CS"/>
</dbReference>
<dbReference type="GO" id="GO:0016491">
    <property type="term" value="F:oxidoreductase activity"/>
    <property type="evidence" value="ECO:0007669"/>
    <property type="project" value="UniProtKB-KW"/>
</dbReference>
<feature type="signal peptide" evidence="3">
    <location>
        <begin position="1"/>
        <end position="26"/>
    </location>
</feature>
<dbReference type="SUPFAM" id="SSF51735">
    <property type="entry name" value="NAD(P)-binding Rossmann-fold domains"/>
    <property type="match status" value="2"/>
</dbReference>
<dbReference type="RefSeq" id="XP_013902980.1">
    <property type="nucleotide sequence ID" value="XM_014047526.1"/>
</dbReference>
<dbReference type="CDD" id="cd05233">
    <property type="entry name" value="SDR_c"/>
    <property type="match status" value="2"/>
</dbReference>
<dbReference type="GeneID" id="25736873"/>
<dbReference type="EC" id="1.1.1.-" evidence="4"/>
<protein>
    <submittedName>
        <fullName evidence="4">2,5-dichloro-2,5-cyclohexadiene-1, 4-dioldehydrogenase</fullName>
        <ecNumber evidence="4">1.1.1.-</ecNumber>
    </submittedName>
</protein>
<dbReference type="KEGG" id="mng:MNEG_3995"/>
<evidence type="ECO:0000256" key="3">
    <source>
        <dbReference type="SAM" id="SignalP"/>
    </source>
</evidence>
<dbReference type="Pfam" id="PF13561">
    <property type="entry name" value="adh_short_C2"/>
    <property type="match status" value="2"/>
</dbReference>
<organism evidence="4 5">
    <name type="scientific">Monoraphidium neglectum</name>
    <dbReference type="NCBI Taxonomy" id="145388"/>
    <lineage>
        <taxon>Eukaryota</taxon>
        <taxon>Viridiplantae</taxon>
        <taxon>Chlorophyta</taxon>
        <taxon>core chlorophytes</taxon>
        <taxon>Chlorophyceae</taxon>
        <taxon>CS clade</taxon>
        <taxon>Sphaeropleales</taxon>
        <taxon>Selenastraceae</taxon>
        <taxon>Monoraphidium</taxon>
    </lineage>
</organism>
<evidence type="ECO:0000313" key="4">
    <source>
        <dbReference type="EMBL" id="KIZ03961.1"/>
    </source>
</evidence>
<dbReference type="STRING" id="145388.A0A0D2NFS7"/>
<dbReference type="PROSITE" id="PS00061">
    <property type="entry name" value="ADH_SHORT"/>
    <property type="match status" value="2"/>
</dbReference>
<keyword evidence="5" id="KW-1185">Reference proteome</keyword>
<reference evidence="4 5" key="1">
    <citation type="journal article" date="2013" name="BMC Genomics">
        <title>Reconstruction of the lipid metabolism for the microalga Monoraphidium neglectum from its genome sequence reveals characteristics suitable for biofuel production.</title>
        <authorList>
            <person name="Bogen C."/>
            <person name="Al-Dilaimi A."/>
            <person name="Albersmeier A."/>
            <person name="Wichmann J."/>
            <person name="Grundmann M."/>
            <person name="Rupp O."/>
            <person name="Lauersen K.J."/>
            <person name="Blifernez-Klassen O."/>
            <person name="Kalinowski J."/>
            <person name="Goesmann A."/>
            <person name="Mussgnug J.H."/>
            <person name="Kruse O."/>
        </authorList>
    </citation>
    <scope>NUCLEOTIDE SEQUENCE [LARGE SCALE GENOMIC DNA]</scope>
    <source>
        <strain evidence="4 5">SAG 48.87</strain>
    </source>
</reference>
<dbReference type="PRINTS" id="PR00081">
    <property type="entry name" value="GDHRDH"/>
</dbReference>
<dbReference type="AlphaFoldDB" id="A0A0D2NFS7"/>
<sequence length="322" mass="34251">MAVNLRGSWLCLKHLLPLLVETGKEGAVVITSSIAGLRGMPEIAPYSASKHALIGLARSVALEYAGRVRINCVCPSGTDTPMVQRFVQQRPDWEQAATNLSNPIGRIARPEEVAEAVLWLCTSATYTTGSHLSLDGGADCGGQGVFVHTDVRDEAAVAALAEQIRSRQGTATDDYPTSDFDALMAVNLRGSWLCLKHLLPLLVETGKEGAVVITSSTAGLGGMPEFAPYSASKHALIGLARSVALEYAGRVRLNCVCPASTDTPMVQRFVQRWPDWQATTNASYPIGRIARPEEVAEAVLWLCTCATYTTGSHLTLDGGAGA</sequence>
<evidence type="ECO:0000256" key="2">
    <source>
        <dbReference type="ARBA" id="ARBA00023002"/>
    </source>
</evidence>
<dbReference type="Gene3D" id="3.40.50.720">
    <property type="entry name" value="NAD(P)-binding Rossmann-like Domain"/>
    <property type="match status" value="2"/>
</dbReference>
<gene>
    <name evidence="4" type="ORF">MNEG_3995</name>
</gene>
<dbReference type="PANTHER" id="PTHR24321">
    <property type="entry name" value="DEHYDROGENASES, SHORT CHAIN"/>
    <property type="match status" value="1"/>
</dbReference>
<accession>A0A0D2NFS7</accession>
<name>A0A0D2NFS7_9CHLO</name>
<evidence type="ECO:0000313" key="5">
    <source>
        <dbReference type="Proteomes" id="UP000054498"/>
    </source>
</evidence>
<keyword evidence="2 4" id="KW-0560">Oxidoreductase</keyword>
<proteinExistence type="inferred from homology"/>
<feature type="chain" id="PRO_5002259639" evidence="3">
    <location>
        <begin position="27"/>
        <end position="322"/>
    </location>
</feature>
<dbReference type="EMBL" id="KK100751">
    <property type="protein sequence ID" value="KIZ03961.1"/>
    <property type="molecule type" value="Genomic_DNA"/>
</dbReference>
<dbReference type="FunFam" id="3.40.50.720:FF:000084">
    <property type="entry name" value="Short-chain dehydrogenase reductase"/>
    <property type="match status" value="2"/>
</dbReference>
<dbReference type="OrthoDB" id="294295at2759"/>